<reference evidence="1" key="1">
    <citation type="submission" date="2022-08" db="EMBL/GenBank/DDBJ databases">
        <title>Complete genome sequence of 14 non-tuberculosis mycobacteria type-strains.</title>
        <authorList>
            <person name="Igarashi Y."/>
            <person name="Osugi A."/>
            <person name="Mitarai S."/>
        </authorList>
    </citation>
    <scope>NUCLEOTIDE SEQUENCE</scope>
    <source>
        <strain evidence="1">ATCC 51985</strain>
    </source>
</reference>
<dbReference type="Proteomes" id="UP001055171">
    <property type="component" value="Chromosome"/>
</dbReference>
<evidence type="ECO:0000313" key="2">
    <source>
        <dbReference type="Proteomes" id="UP001055171"/>
    </source>
</evidence>
<evidence type="ECO:0000313" key="1">
    <source>
        <dbReference type="EMBL" id="ULP40978.1"/>
    </source>
</evidence>
<sequence>MTTTELIDIELTDDERDLLSHGLNEYGGPIRNQEVMVRALGLPDSASFDTLVARLRKAISRSEPLSKVDWARAVFLTEVSWASNLVGSGLDFRSNFHDDEAAPLMRSIQSKIGRYGVGGSLLVPEHVDEQG</sequence>
<protein>
    <submittedName>
        <fullName evidence="1">Uncharacterized protein</fullName>
    </submittedName>
</protein>
<proteinExistence type="predicted"/>
<accession>A0ABY3UTD6</accession>
<organism evidence="1 2">
    <name type="scientific">Mycobacterium lentiflavum</name>
    <dbReference type="NCBI Taxonomy" id="141349"/>
    <lineage>
        <taxon>Bacteria</taxon>
        <taxon>Bacillati</taxon>
        <taxon>Actinomycetota</taxon>
        <taxon>Actinomycetes</taxon>
        <taxon>Mycobacteriales</taxon>
        <taxon>Mycobacteriaceae</taxon>
        <taxon>Mycobacterium</taxon>
        <taxon>Mycobacterium simiae complex</taxon>
    </lineage>
</organism>
<dbReference type="EMBL" id="CP092423">
    <property type="protein sequence ID" value="ULP40978.1"/>
    <property type="molecule type" value="Genomic_DNA"/>
</dbReference>
<gene>
    <name evidence="1" type="ORF">MJO58_18950</name>
</gene>
<name>A0ABY3UTD6_MYCLN</name>
<dbReference type="RefSeq" id="WP_239720515.1">
    <property type="nucleotide sequence ID" value="NZ_CP092423.2"/>
</dbReference>
<keyword evidence="2" id="KW-1185">Reference proteome</keyword>